<dbReference type="PANTHER" id="PTHR18866:SF128">
    <property type="entry name" value="UREA AMIDOLYASE"/>
    <property type="match status" value="1"/>
</dbReference>
<dbReference type="PROSITE" id="PS00867">
    <property type="entry name" value="CPSASE_2"/>
    <property type="match status" value="1"/>
</dbReference>
<sequence>MRRLINQRPTRWLGTVLTLLPFVALLVFYQISSSARLAENAQDRMLPSFSTMGNSMYTMAFTEDRRTGNYLFWTDTMASMQRLAAGVGTGASLGLLLGVLAGLIPLARASLSPFLAAIAMVPPLALLPILFIALGIDELSKVVLIAIGVGPFIARDLEARIREMPMEELIKAQTLGAGTWRTLWRVVLPQMMPRLLDGVRLSLGAAWLFLIAAEAIAATEGLGYRIFLVRRYLAMDIILPYVAWITLLAWLTDYGLRRLKDMIFPWQDLYKSYDDTVVLDGINLDLASGEFCTIVGASGCGKSTLLKLLLGQEAPTSGKLLLDGKPLPSEPSTERGIVYQRYSVFQHLTAAQNVRLGLELRDGDRIFGWCFGARRRAIRAQALALLEAVGLADAADRYPAQLSGGMQQRLALAQAIARQPPLLLLDEPFGALDPGNRSAMHALMRELWLGTNMTVVMVTHDLPEAFGLGPAVLEERLPAGCHFSLVVRRGYTLRLTDISGGANVGLLAFNQDEKSERYNMADTLKAQHVSHLAAPLVLYSDMGRVLMSMTHDDCGWHDTICGTTTAAMIAEQYGELDFQTARNGYQRNGRDGFLVELGRWGLSRRDLVANVNLFSRVVTDDEGNMSFVADNSPPGSSVDLRAELNCLVAINSAPHPLATYDTYPDGDVVLSVHWTGSPAADDPCRLSRPENERNEAVDAFFFNADNPIERYSAVDTIRAQRNVYLTKGSTLLSTENEAMLTIVEDTVGRHDTLGGACASESNTVRYAHEKKFMHSCRDNFLHALLAWSDDLTKRDIGSNINFFMNVPITPEDLYPQLTPAHGNYFEPFMTTPIRRVLIANRGAIATRIQRTLKNMNIQSVSVFAEVDRASLHVADADYAVSLGEGSASDTYLNSAKLLEIAARFKVDAIHPGYGFLSENSSFAEAVEAAGILFLGPTPTQIEAFGLKHEARRLAQEADVPLLSGSGLLASLDHALTTAESIGWPVMLKSSAGGGGIGMRACADADTLRAAYEAVANQAASSFGDSRLFVERFVESARHVEVQVFGDGKGGIAILGDRDCSMQRRNQKVIEEAPAPTLPGNVRSAMHAAARRLMERIAYRSAGTVEFLYDADRQDFHFLEVNARLQVEHGVTELVTRIDLIEWMVRLAQGEQDFMHEPDVQGHAIQVRLYAEDPMRDFRPAPGLISALSWPAEETGLRIDTWIESGLTVPAAFDPMLAKIIAHGQDRQQARERLRNAIRHTRVDGLETNLAFLREALALPDFINGHQTTNSTTTVELSARSFEVLAPGTQSSVQDVDGRTGYWHVGVPPSGAFDSRSMARANALVNNTANTAGLEMLANGPTLHFTCEVTAALCGASTQATIDGAIVAHDAAFHIKAGQTLEIGRIAADGEGLRAYLAISGGIDVPLVLGSQATFDLGIFGGHAGRALRTGDILAIGTQPDSAHPGTRPAHSLTERTLLRVVQGPHIAPDFLNSDFLDLFYSTPWTVHYNSSRTGIRLEGPKPGWARLDGGDAGLHPSNVHDNAYAFGAIDFTGDMPIILGPDGPSLGGFVCPAAIAEADRWKLGQLRPGDSITFQPISLEESQSLLTEPHTSTPAIKSWRAGAQDVILETNSRHDVVIRAAGDNFLLLEFGPPVLDLASRLRVEALQRWLEQQADPDILEMTPGIRSLQFRIPIGADRSQLLQLIDDGLTAIGETRDLTIPGRIVHLPLAWDDPATQEATERYMQSVRADAPWCPRNIEFIRRVNGLTDEAEVKRIVYDASYLVLGLGDVYLGAPVATPIDPRHRLVTTKYNPARTWTPENAVGIGGAYLCIYGMEGPGGYQFVGRTIQVWNRYRTDGAFERPWLLRGFDQLRFYEVSNEELMELRRDFPLGRAPLKIEQTEFSMAEHEAFLTREAHSIEAFQTRQHVAFEAERGRWAQQGYDPTSTPPPPVAQTVADDASGTPMESPVTGSVWKVMAEAGASVSVGDVVMIIESMKTEIEVLASTSGLVETILASAGTPVEAGQAVALISPTAS</sequence>
<dbReference type="PROSITE" id="PS50979">
    <property type="entry name" value="BC"/>
    <property type="match status" value="1"/>
</dbReference>
<keyword evidence="8 12" id="KW-1133">Transmembrane helix</keyword>
<dbReference type="Pfam" id="PF00289">
    <property type="entry name" value="Biotin_carb_N"/>
    <property type="match status" value="1"/>
</dbReference>
<dbReference type="Pfam" id="PF00528">
    <property type="entry name" value="BPD_transp_1"/>
    <property type="match status" value="1"/>
</dbReference>
<evidence type="ECO:0000259" key="15">
    <source>
        <dbReference type="PROSITE" id="PS50968"/>
    </source>
</evidence>
<keyword evidence="6" id="KW-0378">Hydrolase</keyword>
<dbReference type="GO" id="GO:0016020">
    <property type="term" value="C:membrane"/>
    <property type="evidence" value="ECO:0007669"/>
    <property type="project" value="UniProtKB-SubCell"/>
</dbReference>
<accession>A0A812IRE2</accession>
<evidence type="ECO:0000256" key="8">
    <source>
        <dbReference type="ARBA" id="ARBA00022989"/>
    </source>
</evidence>
<dbReference type="Proteomes" id="UP000649617">
    <property type="component" value="Unassembled WGS sequence"/>
</dbReference>
<dbReference type="Pfam" id="PF02785">
    <property type="entry name" value="Biotin_carb_C"/>
    <property type="match status" value="1"/>
</dbReference>
<comment type="cofactor">
    <cofactor evidence="1">
        <name>biotin</name>
        <dbReference type="ChEBI" id="CHEBI:57586"/>
    </cofactor>
</comment>
<feature type="domain" description="Lipoyl-binding" evidence="15">
    <location>
        <begin position="1935"/>
        <end position="2011"/>
    </location>
</feature>
<dbReference type="InterPro" id="IPR005479">
    <property type="entry name" value="CPAse_ATP-bd"/>
</dbReference>
<dbReference type="PROSITE" id="PS50928">
    <property type="entry name" value="ABC_TM1"/>
    <property type="match status" value="1"/>
</dbReference>
<dbReference type="EMBL" id="CAJNIZ010000001">
    <property type="protein sequence ID" value="CAE7148979.1"/>
    <property type="molecule type" value="Genomic_DNA"/>
</dbReference>
<dbReference type="Gene3D" id="3.30.1360.40">
    <property type="match status" value="1"/>
</dbReference>
<dbReference type="PROSITE" id="PS50975">
    <property type="entry name" value="ATP_GRASP"/>
    <property type="match status" value="1"/>
</dbReference>
<gene>
    <name evidence="18" type="primary">DUR1</name>
    <name evidence="18" type="ORF">SPIL2461_LOCUS65</name>
</gene>
<dbReference type="InterPro" id="IPR029000">
    <property type="entry name" value="Cyclophilin-like_dom_sf"/>
</dbReference>
<evidence type="ECO:0000259" key="13">
    <source>
        <dbReference type="PROSITE" id="PS50893"/>
    </source>
</evidence>
<feature type="transmembrane region" description="Helical" evidence="12">
    <location>
        <begin position="83"/>
        <end position="107"/>
    </location>
</feature>
<dbReference type="Pfam" id="PF02786">
    <property type="entry name" value="CPSase_L_D2"/>
    <property type="match status" value="1"/>
</dbReference>
<dbReference type="InterPro" id="IPR016185">
    <property type="entry name" value="PreATP-grasp_dom_sf"/>
</dbReference>
<evidence type="ECO:0000256" key="9">
    <source>
        <dbReference type="ARBA" id="ARBA00023136"/>
    </source>
</evidence>
<dbReference type="Gene3D" id="2.40.100.10">
    <property type="entry name" value="Cyclophilin-like"/>
    <property type="match status" value="2"/>
</dbReference>
<feature type="transmembrane region" description="Helical" evidence="12">
    <location>
        <begin position="12"/>
        <end position="31"/>
    </location>
</feature>
<dbReference type="InterPro" id="IPR003833">
    <property type="entry name" value="CT_C_D"/>
</dbReference>
<dbReference type="Gene3D" id="2.40.50.100">
    <property type="match status" value="1"/>
</dbReference>
<dbReference type="CDD" id="cd06850">
    <property type="entry name" value="biotinyl_domain"/>
    <property type="match status" value="1"/>
</dbReference>
<dbReference type="InterPro" id="IPR017792">
    <property type="entry name" value="UAAP1"/>
</dbReference>
<dbReference type="InterPro" id="IPR003778">
    <property type="entry name" value="CT_A_B"/>
</dbReference>
<dbReference type="InterPro" id="IPR014084">
    <property type="entry name" value="Urea_COase"/>
</dbReference>
<dbReference type="OrthoDB" id="196847at2759"/>
<dbReference type="InterPro" id="IPR003439">
    <property type="entry name" value="ABC_transporter-like_ATP-bd"/>
</dbReference>
<dbReference type="SUPFAM" id="SSF51230">
    <property type="entry name" value="Single hybrid motif"/>
    <property type="match status" value="1"/>
</dbReference>
<dbReference type="SUPFAM" id="SSF52440">
    <property type="entry name" value="PreATP-grasp domain"/>
    <property type="match status" value="1"/>
</dbReference>
<dbReference type="Pfam" id="PF02682">
    <property type="entry name" value="CT_C_D"/>
    <property type="match status" value="1"/>
</dbReference>
<dbReference type="PROSITE" id="PS00211">
    <property type="entry name" value="ABC_TRANSPORTER_1"/>
    <property type="match status" value="1"/>
</dbReference>
<dbReference type="SMART" id="SM00796">
    <property type="entry name" value="AHS1"/>
    <property type="match status" value="1"/>
</dbReference>
<dbReference type="Pfam" id="PF00005">
    <property type="entry name" value="ABC_tran"/>
    <property type="match status" value="1"/>
</dbReference>
<dbReference type="GO" id="GO:0046872">
    <property type="term" value="F:metal ion binding"/>
    <property type="evidence" value="ECO:0007669"/>
    <property type="project" value="InterPro"/>
</dbReference>
<organism evidence="18 19">
    <name type="scientific">Symbiodinium pilosum</name>
    <name type="common">Dinoflagellate</name>
    <dbReference type="NCBI Taxonomy" id="2952"/>
    <lineage>
        <taxon>Eukaryota</taxon>
        <taxon>Sar</taxon>
        <taxon>Alveolata</taxon>
        <taxon>Dinophyceae</taxon>
        <taxon>Suessiales</taxon>
        <taxon>Symbiodiniaceae</taxon>
        <taxon>Symbiodinium</taxon>
    </lineage>
</organism>
<dbReference type="InterPro" id="IPR027417">
    <property type="entry name" value="P-loop_NTPase"/>
</dbReference>
<dbReference type="SMART" id="SM00797">
    <property type="entry name" value="AHS2"/>
    <property type="match status" value="1"/>
</dbReference>
<dbReference type="CDD" id="cd06261">
    <property type="entry name" value="TM_PBP2"/>
    <property type="match status" value="1"/>
</dbReference>
<keyword evidence="3" id="KW-0436">Ligase</keyword>
<dbReference type="GO" id="GO:0005524">
    <property type="term" value="F:ATP binding"/>
    <property type="evidence" value="ECO:0007669"/>
    <property type="project" value="UniProtKB-UniRule"/>
</dbReference>
<dbReference type="InterPro" id="IPR035906">
    <property type="entry name" value="MetI-like_sf"/>
</dbReference>
<proteinExistence type="predicted"/>
<dbReference type="SUPFAM" id="SSF51246">
    <property type="entry name" value="Rudiment single hybrid motif"/>
    <property type="match status" value="1"/>
</dbReference>
<evidence type="ECO:0000256" key="5">
    <source>
        <dbReference type="ARBA" id="ARBA00022741"/>
    </source>
</evidence>
<comment type="subcellular location">
    <subcellularLocation>
        <location evidence="2">Membrane</location>
        <topology evidence="2">Multi-pass membrane protein</topology>
    </subcellularLocation>
</comment>
<dbReference type="SMART" id="SM00382">
    <property type="entry name" value="AAA"/>
    <property type="match status" value="1"/>
</dbReference>
<evidence type="ECO:0000259" key="14">
    <source>
        <dbReference type="PROSITE" id="PS50928"/>
    </source>
</evidence>
<dbReference type="SMART" id="SM00878">
    <property type="entry name" value="Biotin_carb_C"/>
    <property type="match status" value="1"/>
</dbReference>
<dbReference type="Pfam" id="PF02626">
    <property type="entry name" value="CT_A_B"/>
    <property type="match status" value="1"/>
</dbReference>
<dbReference type="InterPro" id="IPR011053">
    <property type="entry name" value="Single_hybrid_motif"/>
</dbReference>
<dbReference type="Gene3D" id="3.30.470.20">
    <property type="entry name" value="ATP-grasp fold, B domain"/>
    <property type="match status" value="1"/>
</dbReference>
<dbReference type="InterPro" id="IPR018959">
    <property type="entry name" value="DUF1989"/>
</dbReference>
<dbReference type="PROSITE" id="PS50968">
    <property type="entry name" value="BIOTINYL_LIPOYL"/>
    <property type="match status" value="1"/>
</dbReference>
<feature type="domain" description="Biotin carboxylation" evidence="17">
    <location>
        <begin position="832"/>
        <end position="1276"/>
    </location>
</feature>
<feature type="transmembrane region" description="Helical" evidence="12">
    <location>
        <begin position="201"/>
        <end position="220"/>
    </location>
</feature>
<dbReference type="PROSITE" id="PS50893">
    <property type="entry name" value="ABC_TRANSPORTER_2"/>
    <property type="match status" value="1"/>
</dbReference>
<dbReference type="NCBIfam" id="TIGR00724">
    <property type="entry name" value="urea_amlyse_rel"/>
    <property type="match status" value="1"/>
</dbReference>
<dbReference type="InterPro" id="IPR011054">
    <property type="entry name" value="Rudment_hybrid_motif"/>
</dbReference>
<dbReference type="InterPro" id="IPR017871">
    <property type="entry name" value="ABC_transporter-like_CS"/>
</dbReference>
<dbReference type="Gene3D" id="3.40.50.300">
    <property type="entry name" value="P-loop containing nucleotide triphosphate hydrolases"/>
    <property type="match status" value="1"/>
</dbReference>
<name>A0A812IRE2_SYMPI</name>
<dbReference type="InterPro" id="IPR005482">
    <property type="entry name" value="Biotin_COase_C"/>
</dbReference>
<dbReference type="InterPro" id="IPR011764">
    <property type="entry name" value="Biotin_carboxylation_dom"/>
</dbReference>
<evidence type="ECO:0000256" key="4">
    <source>
        <dbReference type="ARBA" id="ARBA00022692"/>
    </source>
</evidence>
<dbReference type="Gene3D" id="1.10.3720.10">
    <property type="entry name" value="MetI-like"/>
    <property type="match status" value="1"/>
</dbReference>
<keyword evidence="9 12" id="KW-0472">Membrane</keyword>
<dbReference type="SUPFAM" id="SSF56059">
    <property type="entry name" value="Glutathione synthetase ATP-binding domain-like"/>
    <property type="match status" value="1"/>
</dbReference>
<dbReference type="SUPFAM" id="SSF52540">
    <property type="entry name" value="P-loop containing nucleoside triphosphate hydrolases"/>
    <property type="match status" value="1"/>
</dbReference>
<evidence type="ECO:0000256" key="3">
    <source>
        <dbReference type="ARBA" id="ARBA00022598"/>
    </source>
</evidence>
<evidence type="ECO:0000256" key="12">
    <source>
        <dbReference type="SAM" id="Phobius"/>
    </source>
</evidence>
<evidence type="ECO:0000313" key="18">
    <source>
        <dbReference type="EMBL" id="CAE7148979.1"/>
    </source>
</evidence>
<dbReference type="NCBIfam" id="TIGR03425">
    <property type="entry name" value="urea_degr_2"/>
    <property type="match status" value="1"/>
</dbReference>
<feature type="domain" description="ATP-grasp" evidence="16">
    <location>
        <begin position="951"/>
        <end position="1148"/>
    </location>
</feature>
<dbReference type="GO" id="GO:0016887">
    <property type="term" value="F:ATP hydrolysis activity"/>
    <property type="evidence" value="ECO:0007669"/>
    <property type="project" value="InterPro"/>
</dbReference>
<evidence type="ECO:0000313" key="19">
    <source>
        <dbReference type="Proteomes" id="UP000649617"/>
    </source>
</evidence>
<dbReference type="InterPro" id="IPR003593">
    <property type="entry name" value="AAA+_ATPase"/>
</dbReference>
<evidence type="ECO:0000256" key="2">
    <source>
        <dbReference type="ARBA" id="ARBA00004141"/>
    </source>
</evidence>
<evidence type="ECO:0000259" key="17">
    <source>
        <dbReference type="PROSITE" id="PS50979"/>
    </source>
</evidence>
<evidence type="ECO:0000256" key="7">
    <source>
        <dbReference type="ARBA" id="ARBA00022840"/>
    </source>
</evidence>
<comment type="caution">
    <text evidence="18">The sequence shown here is derived from an EMBL/GenBank/DDBJ whole genome shotgun (WGS) entry which is preliminary data.</text>
</comment>
<dbReference type="NCBIfam" id="TIGR02712">
    <property type="entry name" value="urea_carbox"/>
    <property type="match status" value="1"/>
</dbReference>
<keyword evidence="5 11" id="KW-0547">Nucleotide-binding</keyword>
<keyword evidence="10" id="KW-0092">Biotin</keyword>
<dbReference type="InterPro" id="IPR050856">
    <property type="entry name" value="Biotin_carboxylase_complex"/>
</dbReference>
<dbReference type="PANTHER" id="PTHR18866">
    <property type="entry name" value="CARBOXYLASE:PYRUVATE/ACETYL-COA/PROPIONYL-COA CARBOXYLASE"/>
    <property type="match status" value="1"/>
</dbReference>
<feature type="transmembrane region" description="Helical" evidence="12">
    <location>
        <begin position="232"/>
        <end position="251"/>
    </location>
</feature>
<dbReference type="InterPro" id="IPR000089">
    <property type="entry name" value="Biotin_lipoyl"/>
</dbReference>
<dbReference type="SUPFAM" id="SSF161098">
    <property type="entry name" value="MetI-like"/>
    <property type="match status" value="1"/>
</dbReference>
<evidence type="ECO:0000256" key="1">
    <source>
        <dbReference type="ARBA" id="ARBA00001953"/>
    </source>
</evidence>
<dbReference type="InterPro" id="IPR005481">
    <property type="entry name" value="BC-like_N"/>
</dbReference>
<dbReference type="InterPro" id="IPR011761">
    <property type="entry name" value="ATP-grasp"/>
</dbReference>
<protein>
    <submittedName>
        <fullName evidence="18">DUR1 protein</fullName>
    </submittedName>
</protein>
<keyword evidence="4 12" id="KW-0812">Transmembrane</keyword>
<keyword evidence="7 11" id="KW-0067">ATP-binding</keyword>
<dbReference type="SUPFAM" id="SSF50891">
    <property type="entry name" value="Cyclophilin-like"/>
    <property type="match status" value="2"/>
</dbReference>
<feature type="transmembrane region" description="Helical" evidence="12">
    <location>
        <begin position="114"/>
        <end position="136"/>
    </location>
</feature>
<keyword evidence="19" id="KW-1185">Reference proteome</keyword>
<evidence type="ECO:0000256" key="11">
    <source>
        <dbReference type="PROSITE-ProRule" id="PRU00409"/>
    </source>
</evidence>
<feature type="domain" description="ABC transporter" evidence="13">
    <location>
        <begin position="264"/>
        <end position="529"/>
    </location>
</feature>
<dbReference type="Pfam" id="PF09347">
    <property type="entry name" value="DUF1989"/>
    <property type="match status" value="2"/>
</dbReference>
<dbReference type="GO" id="GO:0055085">
    <property type="term" value="P:transmembrane transport"/>
    <property type="evidence" value="ECO:0007669"/>
    <property type="project" value="InterPro"/>
</dbReference>
<evidence type="ECO:0000256" key="10">
    <source>
        <dbReference type="ARBA" id="ARBA00023267"/>
    </source>
</evidence>
<dbReference type="InterPro" id="IPR000515">
    <property type="entry name" value="MetI-like"/>
</dbReference>
<dbReference type="GO" id="GO:0016874">
    <property type="term" value="F:ligase activity"/>
    <property type="evidence" value="ECO:0007669"/>
    <property type="project" value="UniProtKB-KW"/>
</dbReference>
<feature type="domain" description="ABC transmembrane type-1" evidence="14">
    <location>
        <begin position="76"/>
        <end position="260"/>
    </location>
</feature>
<dbReference type="Pfam" id="PF00364">
    <property type="entry name" value="Biotin_lipoyl"/>
    <property type="match status" value="1"/>
</dbReference>
<evidence type="ECO:0000256" key="6">
    <source>
        <dbReference type="ARBA" id="ARBA00022801"/>
    </source>
</evidence>
<reference evidence="18" key="1">
    <citation type="submission" date="2021-02" db="EMBL/GenBank/DDBJ databases">
        <authorList>
            <person name="Dougan E. K."/>
            <person name="Rhodes N."/>
            <person name="Thang M."/>
            <person name="Chan C."/>
        </authorList>
    </citation>
    <scope>NUCLEOTIDE SEQUENCE</scope>
</reference>
<evidence type="ECO:0000259" key="16">
    <source>
        <dbReference type="PROSITE" id="PS50975"/>
    </source>
</evidence>
<dbReference type="SUPFAM" id="SSF160467">
    <property type="entry name" value="PH0987 N-terminal domain-like"/>
    <property type="match status" value="1"/>
</dbReference>